<evidence type="ECO:0000256" key="2">
    <source>
        <dbReference type="ARBA" id="ARBA00022475"/>
    </source>
</evidence>
<comment type="subcellular location">
    <subcellularLocation>
        <location evidence="1">Cell membrane</location>
        <topology evidence="1">Multi-pass membrane protein</topology>
    </subcellularLocation>
</comment>
<dbReference type="AlphaFoldDB" id="A0A2S2C251"/>
<dbReference type="GO" id="GO:0005886">
    <property type="term" value="C:plasma membrane"/>
    <property type="evidence" value="ECO:0007669"/>
    <property type="project" value="UniProtKB-SubCell"/>
</dbReference>
<dbReference type="Proteomes" id="UP000245711">
    <property type="component" value="Chromosome"/>
</dbReference>
<keyword evidence="4 6" id="KW-1133">Transmembrane helix</keyword>
<dbReference type="KEGG" id="roz:CBI38_28810"/>
<feature type="transmembrane region" description="Helical" evidence="6">
    <location>
        <begin position="206"/>
        <end position="228"/>
    </location>
</feature>
<dbReference type="Pfam" id="PF03631">
    <property type="entry name" value="Virul_fac_BrkB"/>
    <property type="match status" value="1"/>
</dbReference>
<sequence>MSIARRLDALQRRHPALGFPIAVLYKFLDDQGVYLAALIAYYGFISLFPLLLLLSTVLGFVLAGNPGLQQDIIDSALRQFPAIGTDLATQDRIGGGWAGLVIGVVGALYGGLGVALACQNAMNTAWSVPRHQRPDPIRARGQGFLLLGTIGLAVLGTAAISGIGAAAHLDGPLSVLLIAATLILNSGIFILAFRLTTARPLSNADVVPGAVAAAVLWQILQTFGAFYVSSVVRTTSVTNGVFAIVLGLLAFLFLAGVTVVLCVEINVVRVDNLHPRALLAPFTEKVDLIEGDKRTFSDQAQAQRAVAHEDIQVTFDDRRADRS</sequence>
<name>A0A2S2C251_9NOCA</name>
<proteinExistence type="predicted"/>
<feature type="transmembrane region" description="Helical" evidence="6">
    <location>
        <begin position="33"/>
        <end position="62"/>
    </location>
</feature>
<dbReference type="InterPro" id="IPR017039">
    <property type="entry name" value="Virul_fac_BrkB"/>
</dbReference>
<feature type="transmembrane region" description="Helical" evidence="6">
    <location>
        <begin position="173"/>
        <end position="194"/>
    </location>
</feature>
<evidence type="ECO:0000313" key="7">
    <source>
        <dbReference type="EMBL" id="AWK74965.1"/>
    </source>
</evidence>
<evidence type="ECO:0000256" key="3">
    <source>
        <dbReference type="ARBA" id="ARBA00022692"/>
    </source>
</evidence>
<dbReference type="PANTHER" id="PTHR30213:SF1">
    <property type="entry name" value="INNER MEMBRANE PROTEIN YHJD"/>
    <property type="match status" value="1"/>
</dbReference>
<evidence type="ECO:0000256" key="5">
    <source>
        <dbReference type="ARBA" id="ARBA00023136"/>
    </source>
</evidence>
<evidence type="ECO:0000256" key="6">
    <source>
        <dbReference type="SAM" id="Phobius"/>
    </source>
</evidence>
<keyword evidence="8" id="KW-1185">Reference proteome</keyword>
<evidence type="ECO:0000256" key="4">
    <source>
        <dbReference type="ARBA" id="ARBA00022989"/>
    </source>
</evidence>
<keyword evidence="5 6" id="KW-0472">Membrane</keyword>
<reference evidence="7 8" key="1">
    <citation type="submission" date="2017-05" db="EMBL/GenBank/DDBJ databases">
        <title>Isolation of Rhodococcus sp. S2-17 biodegrading of BP-3.</title>
        <authorList>
            <person name="Lee Y."/>
            <person name="Kim K.H."/>
            <person name="Chun B.H."/>
            <person name="Jung H.S."/>
            <person name="Jeon C.O."/>
        </authorList>
    </citation>
    <scope>NUCLEOTIDE SEQUENCE [LARGE SCALE GENOMIC DNA]</scope>
    <source>
        <strain evidence="7 8">S2-17</strain>
    </source>
</reference>
<evidence type="ECO:0000313" key="8">
    <source>
        <dbReference type="Proteomes" id="UP000245711"/>
    </source>
</evidence>
<keyword evidence="2" id="KW-1003">Cell membrane</keyword>
<dbReference type="OrthoDB" id="3349406at2"/>
<keyword evidence="3 6" id="KW-0812">Transmembrane</keyword>
<accession>A0A2S2C251</accession>
<dbReference type="EMBL" id="CP021354">
    <property type="protein sequence ID" value="AWK74965.1"/>
    <property type="molecule type" value="Genomic_DNA"/>
</dbReference>
<feature type="transmembrane region" description="Helical" evidence="6">
    <location>
        <begin position="97"/>
        <end position="122"/>
    </location>
</feature>
<feature type="transmembrane region" description="Helical" evidence="6">
    <location>
        <begin position="240"/>
        <end position="263"/>
    </location>
</feature>
<dbReference type="RefSeq" id="WP_109334378.1">
    <property type="nucleotide sequence ID" value="NZ_CP021354.1"/>
</dbReference>
<organism evidence="7 8">
    <name type="scientific">Rhodococcus oxybenzonivorans</name>
    <dbReference type="NCBI Taxonomy" id="1990687"/>
    <lineage>
        <taxon>Bacteria</taxon>
        <taxon>Bacillati</taxon>
        <taxon>Actinomycetota</taxon>
        <taxon>Actinomycetes</taxon>
        <taxon>Mycobacteriales</taxon>
        <taxon>Nocardiaceae</taxon>
        <taxon>Rhodococcus</taxon>
    </lineage>
</organism>
<feature type="transmembrane region" description="Helical" evidence="6">
    <location>
        <begin position="143"/>
        <end position="167"/>
    </location>
</feature>
<dbReference type="PANTHER" id="PTHR30213">
    <property type="entry name" value="INNER MEMBRANE PROTEIN YHJD"/>
    <property type="match status" value="1"/>
</dbReference>
<evidence type="ECO:0000256" key="1">
    <source>
        <dbReference type="ARBA" id="ARBA00004651"/>
    </source>
</evidence>
<gene>
    <name evidence="7" type="ORF">CBI38_28810</name>
</gene>
<protein>
    <submittedName>
        <fullName evidence="7">Ribonuclease BN</fullName>
    </submittedName>
</protein>